<dbReference type="AlphaFoldDB" id="A0AAN9T4X9"/>
<proteinExistence type="predicted"/>
<reference evidence="1 2" key="1">
    <citation type="submission" date="2024-03" db="EMBL/GenBank/DDBJ databases">
        <title>Adaptation during the transition from Ophiocordyceps entomopathogen to insect associate is accompanied by gene loss and intensified selection.</title>
        <authorList>
            <person name="Ward C.M."/>
            <person name="Onetto C.A."/>
            <person name="Borneman A.R."/>
        </authorList>
    </citation>
    <scope>NUCLEOTIDE SEQUENCE [LARGE SCALE GENOMIC DNA]</scope>
    <source>
        <strain evidence="1">AWRI1</strain>
        <tissue evidence="1">Single Adult Female</tissue>
    </source>
</reference>
<gene>
    <name evidence="1" type="ORF">V9T40_011129</name>
</gene>
<sequence>MSAENDCLEGNTSLCLDEVRSLHRSTPIIEFTQLGDRSELLDRILARFEQTLKQQQQSFQMTSQSSPANRN</sequence>
<accession>A0AAN9T4X9</accession>
<comment type="caution">
    <text evidence="1">The sequence shown here is derived from an EMBL/GenBank/DDBJ whole genome shotgun (WGS) entry which is preliminary data.</text>
</comment>
<dbReference type="EMBL" id="JBBCAQ010000037">
    <property type="protein sequence ID" value="KAK7573938.1"/>
    <property type="molecule type" value="Genomic_DNA"/>
</dbReference>
<evidence type="ECO:0000313" key="1">
    <source>
        <dbReference type="EMBL" id="KAK7573938.1"/>
    </source>
</evidence>
<evidence type="ECO:0000313" key="2">
    <source>
        <dbReference type="Proteomes" id="UP001367676"/>
    </source>
</evidence>
<protein>
    <submittedName>
        <fullName evidence="1">Uncharacterized protein</fullName>
    </submittedName>
</protein>
<organism evidence="1 2">
    <name type="scientific">Parthenolecanium corni</name>
    <dbReference type="NCBI Taxonomy" id="536013"/>
    <lineage>
        <taxon>Eukaryota</taxon>
        <taxon>Metazoa</taxon>
        <taxon>Ecdysozoa</taxon>
        <taxon>Arthropoda</taxon>
        <taxon>Hexapoda</taxon>
        <taxon>Insecta</taxon>
        <taxon>Pterygota</taxon>
        <taxon>Neoptera</taxon>
        <taxon>Paraneoptera</taxon>
        <taxon>Hemiptera</taxon>
        <taxon>Sternorrhyncha</taxon>
        <taxon>Coccoidea</taxon>
        <taxon>Coccidae</taxon>
        <taxon>Parthenolecanium</taxon>
    </lineage>
</organism>
<keyword evidence="2" id="KW-1185">Reference proteome</keyword>
<dbReference type="Proteomes" id="UP001367676">
    <property type="component" value="Unassembled WGS sequence"/>
</dbReference>
<name>A0AAN9T4X9_9HEMI</name>